<dbReference type="PATRIC" id="fig|1238180.3.peg.1006"/>
<dbReference type="Proteomes" id="UP000014137">
    <property type="component" value="Unassembled WGS sequence"/>
</dbReference>
<dbReference type="PANTHER" id="PTHR30007">
    <property type="entry name" value="PHP DOMAIN PROTEIN"/>
    <property type="match status" value="1"/>
</dbReference>
<dbReference type="GO" id="GO:0004803">
    <property type="term" value="F:transposase activity"/>
    <property type="evidence" value="ECO:0007669"/>
    <property type="project" value="InterPro"/>
</dbReference>
<dbReference type="GO" id="GO:0006313">
    <property type="term" value="P:DNA transposition"/>
    <property type="evidence" value="ECO:0007669"/>
    <property type="project" value="InterPro"/>
</dbReference>
<comment type="caution">
    <text evidence="3">The sequence shown here is derived from an EMBL/GenBank/DDBJ whole genome shotgun (WGS) entry which is preliminary data.</text>
</comment>
<dbReference type="PANTHER" id="PTHR30007:SF1">
    <property type="entry name" value="BLR1914 PROTEIN"/>
    <property type="match status" value="1"/>
</dbReference>
<feature type="domain" description="Transposase IS4-like" evidence="2">
    <location>
        <begin position="2"/>
        <end position="128"/>
    </location>
</feature>
<evidence type="ECO:0000259" key="2">
    <source>
        <dbReference type="Pfam" id="PF01609"/>
    </source>
</evidence>
<gene>
    <name evidence="3" type="ORF">C791_5021</name>
</gene>
<reference evidence="3 4" key="1">
    <citation type="submission" date="2012-10" db="EMBL/GenBank/DDBJ databases">
        <title>Genome assembly of Amycolatopsis azurea DSM 43854.</title>
        <authorList>
            <person name="Khatri I."/>
            <person name="Kaur I."/>
            <person name="Subramanian S."/>
            <person name="Mayilraj S."/>
        </authorList>
    </citation>
    <scope>NUCLEOTIDE SEQUENCE [LARGE SCALE GENOMIC DNA]</scope>
    <source>
        <strain evidence="3 4">DSM 43854</strain>
    </source>
</reference>
<protein>
    <submittedName>
        <fullName evidence="3">Mobile element protein</fullName>
    </submittedName>
</protein>
<proteinExistence type="predicted"/>
<accession>M2QRJ8</accession>
<evidence type="ECO:0000313" key="3">
    <source>
        <dbReference type="EMBL" id="EMD29281.1"/>
    </source>
</evidence>
<evidence type="ECO:0000313" key="4">
    <source>
        <dbReference type="Proteomes" id="UP000014137"/>
    </source>
</evidence>
<dbReference type="InterPro" id="IPR002559">
    <property type="entry name" value="Transposase_11"/>
</dbReference>
<name>M2QRJ8_9PSEU</name>
<dbReference type="Pfam" id="PF01609">
    <property type="entry name" value="DDE_Tnp_1"/>
    <property type="match status" value="1"/>
</dbReference>
<feature type="region of interest" description="Disordered" evidence="1">
    <location>
        <begin position="62"/>
        <end position="85"/>
    </location>
</feature>
<organism evidence="3 4">
    <name type="scientific">Amycolatopsis azurea DSM 43854</name>
    <dbReference type="NCBI Taxonomy" id="1238180"/>
    <lineage>
        <taxon>Bacteria</taxon>
        <taxon>Bacillati</taxon>
        <taxon>Actinomycetota</taxon>
        <taxon>Actinomycetes</taxon>
        <taxon>Pseudonocardiales</taxon>
        <taxon>Pseudonocardiaceae</taxon>
        <taxon>Amycolatopsis</taxon>
    </lineage>
</organism>
<evidence type="ECO:0000256" key="1">
    <source>
        <dbReference type="SAM" id="MobiDB-lite"/>
    </source>
</evidence>
<dbReference type="GO" id="GO:0003677">
    <property type="term" value="F:DNA binding"/>
    <property type="evidence" value="ECO:0007669"/>
    <property type="project" value="InterPro"/>
</dbReference>
<dbReference type="EMBL" id="ANMG01000005">
    <property type="protein sequence ID" value="EMD29281.1"/>
    <property type="molecule type" value="Genomic_DNA"/>
</dbReference>
<dbReference type="AlphaFoldDB" id="M2QRJ8"/>
<sequence length="132" mass="14849">MILTPGQAGGNPQLLPLLDEIREIDVDGQRVRVGRVLADKAYTHPSTRKALRERGIKATIPERADQIARRTAKGSAGGRPPAFDPDLYKPRNVVERCFNRLKQFRGLATRYAKRAAYHRAEIILACIILHLR</sequence>